<dbReference type="SUPFAM" id="SSF53335">
    <property type="entry name" value="S-adenosyl-L-methionine-dependent methyltransferases"/>
    <property type="match status" value="1"/>
</dbReference>
<protein>
    <recommendedName>
        <fullName evidence="1">Methyltransferase type 11 domain-containing protein</fullName>
    </recommendedName>
</protein>
<dbReference type="InterPro" id="IPR029063">
    <property type="entry name" value="SAM-dependent_MTases_sf"/>
</dbReference>
<dbReference type="InterPro" id="IPR013216">
    <property type="entry name" value="Methyltransf_11"/>
</dbReference>
<dbReference type="Pfam" id="PF08241">
    <property type="entry name" value="Methyltransf_11"/>
    <property type="match status" value="1"/>
</dbReference>
<name>A0A0G0QV55_9BACT</name>
<gene>
    <name evidence="2" type="ORF">UT34_C0002G0039</name>
</gene>
<evidence type="ECO:0000313" key="2">
    <source>
        <dbReference type="EMBL" id="KKR05532.1"/>
    </source>
</evidence>
<dbReference type="AlphaFoldDB" id="A0A0G0QV55"/>
<dbReference type="EMBL" id="LBWK01000002">
    <property type="protein sequence ID" value="KKR05532.1"/>
    <property type="molecule type" value="Genomic_DNA"/>
</dbReference>
<dbReference type="GO" id="GO:0008757">
    <property type="term" value="F:S-adenosylmethionine-dependent methyltransferase activity"/>
    <property type="evidence" value="ECO:0007669"/>
    <property type="project" value="InterPro"/>
</dbReference>
<feature type="domain" description="Methyltransferase type 11" evidence="1">
    <location>
        <begin position="45"/>
        <end position="136"/>
    </location>
</feature>
<evidence type="ECO:0000259" key="1">
    <source>
        <dbReference type="Pfam" id="PF08241"/>
    </source>
</evidence>
<proteinExistence type="predicted"/>
<accession>A0A0G0QV55</accession>
<dbReference type="Proteomes" id="UP000034799">
    <property type="component" value="Unassembled WGS sequence"/>
</dbReference>
<dbReference type="Gene3D" id="3.40.50.150">
    <property type="entry name" value="Vaccinia Virus protein VP39"/>
    <property type="match status" value="1"/>
</dbReference>
<sequence length="305" mass="35975">MKVSDYDQYKYDYKEYWKDRSYENDAERHLLRKTFAKLKGDWFIDIGGSFGRNLDLYYSKYEHPVILDYSLLTLQKNQSEILKTFPNTILIAANAYNLPFRDNSFDGGLMVRVLHHINKPEAYFKELKRVMSQESIYIQEFANKIHIKAALKNLLKPNLSFFSTEPYQQPTHGNHEGTKGEDTYFLNFHPKHIRRLLEENSFVPMKKCGVSYFRIPFLKKHLPNAILRFFETFMQLLLGWTSIAPSIFFISKKINGVSSQKAQRLEDILICPKCNGSLQFTEERAQCVQCKTIYRQDKGIWDFRA</sequence>
<comment type="caution">
    <text evidence="2">The sequence shown here is derived from an EMBL/GenBank/DDBJ whole genome shotgun (WGS) entry which is preliminary data.</text>
</comment>
<reference evidence="2 3" key="1">
    <citation type="journal article" date="2015" name="Nature">
        <title>rRNA introns, odd ribosomes, and small enigmatic genomes across a large radiation of phyla.</title>
        <authorList>
            <person name="Brown C.T."/>
            <person name="Hug L.A."/>
            <person name="Thomas B.C."/>
            <person name="Sharon I."/>
            <person name="Castelle C.J."/>
            <person name="Singh A."/>
            <person name="Wilkins M.J."/>
            <person name="Williams K.H."/>
            <person name="Banfield J.F."/>
        </authorList>
    </citation>
    <scope>NUCLEOTIDE SEQUENCE [LARGE SCALE GENOMIC DNA]</scope>
</reference>
<dbReference type="STRING" id="1619100.UT34_C0002G0039"/>
<evidence type="ECO:0000313" key="3">
    <source>
        <dbReference type="Proteomes" id="UP000034799"/>
    </source>
</evidence>
<organism evidence="2 3">
    <name type="scientific">candidate division WS6 bacterium GW2011_GWF2_39_15</name>
    <dbReference type="NCBI Taxonomy" id="1619100"/>
    <lineage>
        <taxon>Bacteria</taxon>
        <taxon>Candidatus Dojkabacteria</taxon>
    </lineage>
</organism>